<proteinExistence type="predicted"/>
<dbReference type="RefSeq" id="WP_184707334.1">
    <property type="nucleotide sequence ID" value="NZ_JACHKZ010000008.1"/>
</dbReference>
<keyword evidence="3" id="KW-1185">Reference proteome</keyword>
<keyword evidence="1" id="KW-0732">Signal</keyword>
<evidence type="ECO:0000313" key="3">
    <source>
        <dbReference type="Proteomes" id="UP000562492"/>
    </source>
</evidence>
<evidence type="ECO:0000313" key="2">
    <source>
        <dbReference type="EMBL" id="MBB6577661.1"/>
    </source>
</evidence>
<feature type="signal peptide" evidence="1">
    <location>
        <begin position="1"/>
        <end position="25"/>
    </location>
</feature>
<reference evidence="2 3" key="1">
    <citation type="submission" date="2020-08" db="EMBL/GenBank/DDBJ databases">
        <title>Functional genomics of gut bacteria from endangered species of beetles.</title>
        <authorList>
            <person name="Carlos-Shanley C."/>
        </authorList>
    </citation>
    <scope>NUCLEOTIDE SEQUENCE [LARGE SCALE GENOMIC DNA]</scope>
    <source>
        <strain evidence="2 3">S00124</strain>
    </source>
</reference>
<name>A0ABR6RET8_9BURK</name>
<comment type="caution">
    <text evidence="2">The sequence shown here is derived from an EMBL/GenBank/DDBJ whole genome shotgun (WGS) entry which is preliminary data.</text>
</comment>
<protein>
    <submittedName>
        <fullName evidence="2">Uncharacterized protein</fullName>
    </submittedName>
</protein>
<feature type="chain" id="PRO_5045558415" evidence="1">
    <location>
        <begin position="26"/>
        <end position="108"/>
    </location>
</feature>
<organism evidence="2 3">
    <name type="scientific">Comamonas odontotermitis</name>
    <dbReference type="NCBI Taxonomy" id="379895"/>
    <lineage>
        <taxon>Bacteria</taxon>
        <taxon>Pseudomonadati</taxon>
        <taxon>Pseudomonadota</taxon>
        <taxon>Betaproteobacteria</taxon>
        <taxon>Burkholderiales</taxon>
        <taxon>Comamonadaceae</taxon>
        <taxon>Comamonas</taxon>
    </lineage>
</organism>
<accession>A0ABR6RET8</accession>
<dbReference type="EMBL" id="JACHKZ010000008">
    <property type="protein sequence ID" value="MBB6577661.1"/>
    <property type="molecule type" value="Genomic_DNA"/>
</dbReference>
<sequence>MNNSYSFRSSVLALLALTASAWSQAACYTVYNAKNEVVYRSVEPPVDMSKQLHQSQSQLPAGSQVVFSPNQSICVTEVNELQAGKGFKSTNANMVTDQLNLGSMITAQ</sequence>
<evidence type="ECO:0000256" key="1">
    <source>
        <dbReference type="SAM" id="SignalP"/>
    </source>
</evidence>
<dbReference type="Proteomes" id="UP000562492">
    <property type="component" value="Unassembled WGS sequence"/>
</dbReference>
<gene>
    <name evidence="2" type="ORF">HNP33_001718</name>
</gene>